<evidence type="ECO:0000256" key="10">
    <source>
        <dbReference type="ARBA" id="ARBA00055946"/>
    </source>
</evidence>
<evidence type="ECO:0000256" key="14">
    <source>
        <dbReference type="PIRSR" id="PIRSR036936-2"/>
    </source>
</evidence>
<dbReference type="InterPro" id="IPR014640">
    <property type="entry name" value="IGPS_HisHF"/>
</dbReference>
<protein>
    <recommendedName>
        <fullName evidence="12">Imidazole glycerol phosphate synthase hisHF</fullName>
    </recommendedName>
    <domain>
        <recommendedName>
            <fullName evidence="12">Glutaminase</fullName>
            <ecNumber evidence="12">3.5.1.2</ecNumber>
        </recommendedName>
    </domain>
    <domain>
        <recommendedName>
            <fullName evidence="12">Cyclase</fullName>
        </recommendedName>
    </domain>
</protein>
<keyword evidence="4 12" id="KW-0315">Glutamine amidotransferase</keyword>
<comment type="catalytic activity">
    <reaction evidence="8 12">
        <text>5-[(5-phospho-1-deoxy-D-ribulos-1-ylimino)methylamino]-1-(5-phospho-beta-D-ribosyl)imidazole-4-carboxamide + L-glutamine = D-erythro-1-(imidazol-4-yl)glycerol 3-phosphate + 5-amino-1-(5-phospho-beta-D-ribosyl)imidazole-4-carboxamide + L-glutamate + H(+)</text>
        <dbReference type="Rhea" id="RHEA:24793"/>
        <dbReference type="ChEBI" id="CHEBI:15378"/>
        <dbReference type="ChEBI" id="CHEBI:29985"/>
        <dbReference type="ChEBI" id="CHEBI:58278"/>
        <dbReference type="ChEBI" id="CHEBI:58359"/>
        <dbReference type="ChEBI" id="CHEBI:58475"/>
        <dbReference type="ChEBI" id="CHEBI:58525"/>
        <dbReference type="EC" id="4.3.2.10"/>
    </reaction>
</comment>
<dbReference type="Pfam" id="PF00977">
    <property type="entry name" value="His_biosynth"/>
    <property type="match status" value="1"/>
</dbReference>
<feature type="active site" description="For GATase activity" evidence="13">
    <location>
        <position position="190"/>
    </location>
</feature>
<dbReference type="Gene3D" id="3.40.50.880">
    <property type="match status" value="1"/>
</dbReference>
<feature type="region of interest" description="PRFAR binding" evidence="14">
    <location>
        <begin position="523"/>
        <end position="524"/>
    </location>
</feature>
<dbReference type="InterPro" id="IPR013785">
    <property type="entry name" value="Aldolase_TIM"/>
</dbReference>
<evidence type="ECO:0000256" key="3">
    <source>
        <dbReference type="ARBA" id="ARBA00022801"/>
    </source>
</evidence>
<dbReference type="FunFam" id="3.20.20.70:FF:000094">
    <property type="entry name" value="Imidazole glycerol phosphate synthase hisHF"/>
    <property type="match status" value="1"/>
</dbReference>
<dbReference type="Gene3D" id="3.20.20.70">
    <property type="entry name" value="Aldolase class I"/>
    <property type="match status" value="1"/>
</dbReference>
<dbReference type="PIRSF" id="PIRSF036936">
    <property type="entry name" value="IGPS_HisHF"/>
    <property type="match status" value="1"/>
</dbReference>
<dbReference type="Proteomes" id="UP000272025">
    <property type="component" value="Unassembled WGS sequence"/>
</dbReference>
<dbReference type="STRING" id="1314773.A0A3N2Q4P8"/>
<evidence type="ECO:0000313" key="17">
    <source>
        <dbReference type="EMBL" id="ROT41753.1"/>
    </source>
</evidence>
<dbReference type="InterPro" id="IPR017926">
    <property type="entry name" value="GATASE"/>
</dbReference>
<dbReference type="NCBIfam" id="TIGR01855">
    <property type="entry name" value="IMP_synth_hisH"/>
    <property type="match status" value="1"/>
</dbReference>
<dbReference type="InterPro" id="IPR050064">
    <property type="entry name" value="IGPS_HisA/HisF"/>
</dbReference>
<evidence type="ECO:0000256" key="9">
    <source>
        <dbReference type="ARBA" id="ARBA00049534"/>
    </source>
</evidence>
<dbReference type="UniPathway" id="UPA00031">
    <property type="reaction ID" value="UER00010"/>
</dbReference>
<dbReference type="Pfam" id="PF00117">
    <property type="entry name" value="GATase"/>
    <property type="match status" value="1"/>
</dbReference>
<dbReference type="CDD" id="cd01748">
    <property type="entry name" value="GATase1_IGP_Synthase"/>
    <property type="match status" value="1"/>
</dbReference>
<keyword evidence="7 12" id="KW-0511">Multifunctional enzyme</keyword>
<dbReference type="PROSITE" id="PS51273">
    <property type="entry name" value="GATASE_TYPE_1"/>
    <property type="match status" value="1"/>
</dbReference>
<dbReference type="PANTHER" id="PTHR21235">
    <property type="entry name" value="IMIDAZOLE GLYCEROL PHOSPHATE SYNTHASE SUBUNIT HISF/H IGP SYNTHASE SUBUNIT HISF/H"/>
    <property type="match status" value="1"/>
</dbReference>
<dbReference type="GO" id="GO:0000107">
    <property type="term" value="F:imidazoleglycerol-phosphate synthase activity"/>
    <property type="evidence" value="ECO:0007669"/>
    <property type="project" value="UniProtKB-UniRule"/>
</dbReference>
<evidence type="ECO:0000259" key="16">
    <source>
        <dbReference type="Pfam" id="PF00117"/>
    </source>
</evidence>
<dbReference type="GO" id="GO:0016829">
    <property type="term" value="F:lyase activity"/>
    <property type="evidence" value="ECO:0007669"/>
    <property type="project" value="UniProtKB-KW"/>
</dbReference>
<keyword evidence="5 12" id="KW-0368">Histidine biosynthesis</keyword>
<keyword evidence="18" id="KW-1185">Reference proteome</keyword>
<evidence type="ECO:0000256" key="11">
    <source>
        <dbReference type="ARBA" id="ARBA00061106"/>
    </source>
</evidence>
<feature type="region of interest" description="PRFAR binding" evidence="14">
    <location>
        <begin position="500"/>
        <end position="501"/>
    </location>
</feature>
<dbReference type="SUPFAM" id="SSF51366">
    <property type="entry name" value="Ribulose-phoshate binding barrel"/>
    <property type="match status" value="1"/>
</dbReference>
<dbReference type="InterPro" id="IPR029062">
    <property type="entry name" value="Class_I_gatase-like"/>
</dbReference>
<sequence length="554" mass="59592">MSTVHLLDYVAGNIRSLVNAIEKVGYKVEWIRSPEDVPSAERLILPGVGHFGHCLNQLAQAGFLPAIQKHIESGKPFMGICVGLQALFEGSSEDPGIPGLGLIKGKLNRFDDTAKAVPHIGWNSAFTNGATLYDLRPGSKYYYVHSFKYPYKAGELESQGWTVATGTYGSETFVGAVARGNVFATQFHPEKSGVAGLRTLRAFLTGEGASALAVPPGSEGTAIPPAPGNVTFEDGLTRRVIACLDVRTNDQGDLVVTKGDQYDVRDKSEGGNVRNLGKPVELAKRYYEQGADEVTFLNITSFRDLPLADLPMLEILRLTSETVFVPLTIGGGIRDAVDTDGTKVSALEIATMYFKSGADKVSIGSDAVLAAEEYYAAGARLFGNTAIERIARAYGNQAVVVSVDPKRVYVPKPDATRHATIATKFPGPKGETYCWYACTIKGGRETRDVDVVELARAVEAMGAGEILLNCIDRDGTNSGFDLELVNQVKGAVRIPVIASSGAGHPKHFAEVFEQTPTDAALGAGMFHRGEYTVKEVKDFLAEKGLKVRQFEGEF</sequence>
<dbReference type="NCBIfam" id="TIGR00735">
    <property type="entry name" value="hisF"/>
    <property type="match status" value="1"/>
</dbReference>
<feature type="domain" description="Glutamine amidotransferase" evidence="16">
    <location>
        <begin position="6"/>
        <end position="193"/>
    </location>
</feature>
<dbReference type="OrthoDB" id="10254903at2759"/>
<dbReference type="GO" id="GO:0004359">
    <property type="term" value="F:glutaminase activity"/>
    <property type="evidence" value="ECO:0007669"/>
    <property type="project" value="UniProtKB-EC"/>
</dbReference>
<proteinExistence type="inferred from homology"/>
<feature type="binding site" description="covalent" evidence="14">
    <location>
        <position position="81"/>
    </location>
    <ligand>
        <name>L-glutamine</name>
        <dbReference type="ChEBI" id="CHEBI:58359"/>
    </ligand>
</feature>
<dbReference type="InterPro" id="IPR004651">
    <property type="entry name" value="HisF"/>
</dbReference>
<dbReference type="FunFam" id="3.40.50.880:FF:000039">
    <property type="entry name" value="Imidazole glycerol phosphate synthase hisHF"/>
    <property type="match status" value="1"/>
</dbReference>
<dbReference type="PANTHER" id="PTHR21235:SF2">
    <property type="entry name" value="IMIDAZOLE GLYCEROL PHOSPHATE SYNTHASE HISHF"/>
    <property type="match status" value="1"/>
</dbReference>
<evidence type="ECO:0000256" key="2">
    <source>
        <dbReference type="ARBA" id="ARBA00022605"/>
    </source>
</evidence>
<evidence type="ECO:0000256" key="1">
    <source>
        <dbReference type="ARBA" id="ARBA00005091"/>
    </source>
</evidence>
<comment type="catalytic activity">
    <reaction evidence="9 12">
        <text>L-glutamine + H2O = L-glutamate + NH4(+)</text>
        <dbReference type="Rhea" id="RHEA:15889"/>
        <dbReference type="ChEBI" id="CHEBI:15377"/>
        <dbReference type="ChEBI" id="CHEBI:28938"/>
        <dbReference type="ChEBI" id="CHEBI:29985"/>
        <dbReference type="ChEBI" id="CHEBI:58359"/>
        <dbReference type="EC" id="3.5.1.2"/>
    </reaction>
</comment>
<dbReference type="InterPro" id="IPR011060">
    <property type="entry name" value="RibuloseP-bd_barrel"/>
</dbReference>
<evidence type="ECO:0000256" key="7">
    <source>
        <dbReference type="ARBA" id="ARBA00023268"/>
    </source>
</evidence>
<feature type="active site" description="For GATase activity" evidence="13">
    <location>
        <position position="81"/>
    </location>
</feature>
<keyword evidence="6 12" id="KW-0456">Lyase</keyword>
<comment type="similarity">
    <text evidence="15">Belongs to the HisA/HisF family.</text>
</comment>
<reference evidence="17 18" key="1">
    <citation type="journal article" date="2018" name="Mol. Ecol.">
        <title>The obligate alkalophilic soda-lake fungus Sodiomyces alkalinus has shifted to a protein diet.</title>
        <authorList>
            <person name="Grum-Grzhimaylo A.A."/>
            <person name="Falkoski D.L."/>
            <person name="van den Heuvel J."/>
            <person name="Valero-Jimenez C.A."/>
            <person name="Min B."/>
            <person name="Choi I.G."/>
            <person name="Lipzen A."/>
            <person name="Daum C.G."/>
            <person name="Aanen D.K."/>
            <person name="Tsang A."/>
            <person name="Henrissat B."/>
            <person name="Bilanenko E.N."/>
            <person name="de Vries R.P."/>
            <person name="van Kan J.A.L."/>
            <person name="Grigoriev I.V."/>
            <person name="Debets A.J.M."/>
        </authorList>
    </citation>
    <scope>NUCLEOTIDE SEQUENCE [LARGE SCALE GENOMIC DNA]</scope>
    <source>
        <strain evidence="17 18">F11</strain>
    </source>
</reference>
<dbReference type="InterPro" id="IPR010139">
    <property type="entry name" value="Imidazole-glycPsynth_HisH"/>
</dbReference>
<keyword evidence="2 12" id="KW-0028">Amino-acid biosynthesis</keyword>
<dbReference type="EMBL" id="ML119052">
    <property type="protein sequence ID" value="ROT41753.1"/>
    <property type="molecule type" value="Genomic_DNA"/>
</dbReference>
<comment type="function">
    <text evidence="10 12">IGPS catalyzes the conversion of PRFAR and glutamine to IGP, AICAR and glutamate. The glutaminase domain produces the ammonia necessary for the cyclase domain to produce IGP and AICAR from PRFAR. The ammonia is channeled to the active site of the cyclase domain.</text>
</comment>
<comment type="similarity">
    <text evidence="11 12">In the C-terminal section; belongs to the HisA/HisF family.</text>
</comment>
<keyword evidence="3 12" id="KW-0378">Hydrolase</keyword>
<dbReference type="HAMAP" id="MF_00278">
    <property type="entry name" value="HisH"/>
    <property type="match status" value="1"/>
</dbReference>
<dbReference type="SUPFAM" id="SSF52317">
    <property type="entry name" value="Class I glutamine amidotransferase-like"/>
    <property type="match status" value="1"/>
</dbReference>
<dbReference type="PROSITE" id="PS51274">
    <property type="entry name" value="GATASE_COBBQ"/>
    <property type="match status" value="1"/>
</dbReference>
<dbReference type="RefSeq" id="XP_028469559.1">
    <property type="nucleotide sequence ID" value="XM_028611472.1"/>
</dbReference>
<dbReference type="CDD" id="cd04731">
    <property type="entry name" value="HisF"/>
    <property type="match status" value="1"/>
</dbReference>
<evidence type="ECO:0000256" key="15">
    <source>
        <dbReference type="RuleBase" id="RU003657"/>
    </source>
</evidence>
<feature type="region of interest" description="PRFAR binding" evidence="14">
    <location>
        <begin position="364"/>
        <end position="365"/>
    </location>
</feature>
<evidence type="ECO:0000256" key="6">
    <source>
        <dbReference type="ARBA" id="ARBA00023239"/>
    </source>
</evidence>
<evidence type="ECO:0000256" key="8">
    <source>
        <dbReference type="ARBA" id="ARBA00047838"/>
    </source>
</evidence>
<dbReference type="InterPro" id="IPR006062">
    <property type="entry name" value="His_biosynth"/>
</dbReference>
<comment type="pathway">
    <text evidence="1 12">Amino-acid biosynthesis; L-histidine biosynthesis; L-histidine from 5-phospho-alpha-D-ribose 1-diphosphate: step 5/9.</text>
</comment>
<evidence type="ECO:0000313" key="18">
    <source>
        <dbReference type="Proteomes" id="UP000272025"/>
    </source>
</evidence>
<dbReference type="AlphaFoldDB" id="A0A3N2Q4P8"/>
<evidence type="ECO:0000256" key="4">
    <source>
        <dbReference type="ARBA" id="ARBA00022962"/>
    </source>
</evidence>
<feature type="binding site" evidence="14">
    <location>
        <position position="469"/>
    </location>
    <ligand>
        <name>substrate</name>
    </ligand>
</feature>
<evidence type="ECO:0000256" key="12">
    <source>
        <dbReference type="PIRNR" id="PIRNR036936"/>
    </source>
</evidence>
<feature type="binding site" evidence="14">
    <location>
        <position position="332"/>
    </location>
    <ligand>
        <name>substrate</name>
    </ligand>
</feature>
<feature type="active site" description="For GATase activity" evidence="13">
    <location>
        <position position="188"/>
    </location>
</feature>
<name>A0A3N2Q4P8_SODAK</name>
<dbReference type="EC" id="3.5.1.2" evidence="12"/>
<feature type="active site" evidence="13">
    <location>
        <position position="404"/>
    </location>
</feature>
<feature type="region of interest" description="PRFAR binding" evidence="14">
    <location>
        <begin position="402"/>
        <end position="404"/>
    </location>
</feature>
<gene>
    <name evidence="17" type="ORF">SODALDRAFT_331530</name>
</gene>
<evidence type="ECO:0000256" key="13">
    <source>
        <dbReference type="PIRSR" id="PIRSR036936-1"/>
    </source>
</evidence>
<feature type="region of interest" description="PRFAR binding" evidence="14">
    <location>
        <begin position="474"/>
        <end position="475"/>
    </location>
</feature>
<accession>A0A3N2Q4P8</accession>
<evidence type="ECO:0000256" key="5">
    <source>
        <dbReference type="ARBA" id="ARBA00023102"/>
    </source>
</evidence>
<feature type="active site" evidence="13">
    <location>
        <position position="245"/>
    </location>
</feature>
<organism evidence="17 18">
    <name type="scientific">Sodiomyces alkalinus (strain CBS 110278 / VKM F-3762 / F11)</name>
    <name type="common">Alkaliphilic filamentous fungus</name>
    <dbReference type="NCBI Taxonomy" id="1314773"/>
    <lineage>
        <taxon>Eukaryota</taxon>
        <taxon>Fungi</taxon>
        <taxon>Dikarya</taxon>
        <taxon>Ascomycota</taxon>
        <taxon>Pezizomycotina</taxon>
        <taxon>Sordariomycetes</taxon>
        <taxon>Hypocreomycetidae</taxon>
        <taxon>Glomerellales</taxon>
        <taxon>Plectosphaerellaceae</taxon>
        <taxon>Sodiomyces</taxon>
    </lineage>
</organism>
<dbReference type="GeneID" id="39579950"/>
<dbReference type="GO" id="GO:0000105">
    <property type="term" value="P:L-histidine biosynthetic process"/>
    <property type="evidence" value="ECO:0007669"/>
    <property type="project" value="UniProtKB-UniRule"/>
</dbReference>